<feature type="non-terminal residue" evidence="1">
    <location>
        <position position="1"/>
    </location>
</feature>
<reference evidence="1" key="1">
    <citation type="submission" date="2013-11" db="EMBL/GenBank/DDBJ databases">
        <title>The Genome Sequence of Phytophthora parasitica CJ05E6.</title>
        <authorList>
            <consortium name="The Broad Institute Genomics Platform"/>
            <person name="Russ C."/>
            <person name="Tyler B."/>
            <person name="Panabieres F."/>
            <person name="Shan W."/>
            <person name="Tripathy S."/>
            <person name="Grunwald N."/>
            <person name="Machado M."/>
            <person name="Johnson C.S."/>
            <person name="Arredondo F."/>
            <person name="Hong C."/>
            <person name="Coffey M."/>
            <person name="Young S.K."/>
            <person name="Zeng Q."/>
            <person name="Gargeya S."/>
            <person name="Fitzgerald M."/>
            <person name="Abouelleil A."/>
            <person name="Alvarado L."/>
            <person name="Chapman S.B."/>
            <person name="Gainer-Dewar J."/>
            <person name="Goldberg J."/>
            <person name="Griggs A."/>
            <person name="Gujja S."/>
            <person name="Hansen M."/>
            <person name="Howarth C."/>
            <person name="Imamovic A."/>
            <person name="Ireland A."/>
            <person name="Larimer J."/>
            <person name="McCowan C."/>
            <person name="Murphy C."/>
            <person name="Pearson M."/>
            <person name="Poon T.W."/>
            <person name="Priest M."/>
            <person name="Roberts A."/>
            <person name="Saif S."/>
            <person name="Shea T."/>
            <person name="Sykes S."/>
            <person name="Wortman J."/>
            <person name="Nusbaum C."/>
            <person name="Birren B."/>
        </authorList>
    </citation>
    <scope>NUCLEOTIDE SEQUENCE [LARGE SCALE GENOMIC DNA]</scope>
    <source>
        <strain evidence="1">CJ05E6</strain>
    </source>
</reference>
<evidence type="ECO:0000313" key="1">
    <source>
        <dbReference type="EMBL" id="ETL26321.1"/>
    </source>
</evidence>
<gene>
    <name evidence="1" type="ORF">L916_19993</name>
</gene>
<organism evidence="1">
    <name type="scientific">Phytophthora nicotianae</name>
    <name type="common">Potato buckeye rot agent</name>
    <name type="synonym">Phytophthora parasitica</name>
    <dbReference type="NCBI Taxonomy" id="4792"/>
    <lineage>
        <taxon>Eukaryota</taxon>
        <taxon>Sar</taxon>
        <taxon>Stramenopiles</taxon>
        <taxon>Oomycota</taxon>
        <taxon>Peronosporomycetes</taxon>
        <taxon>Peronosporales</taxon>
        <taxon>Peronosporaceae</taxon>
        <taxon>Phytophthora</taxon>
    </lineage>
</organism>
<dbReference type="EMBL" id="KI676280">
    <property type="protein sequence ID" value="ETL26321.1"/>
    <property type="molecule type" value="Genomic_DNA"/>
</dbReference>
<sequence>PSRFDSHSLTLNDYKYANTTLKPPLCPKKSLRYGLRKSTTFLWFHH</sequence>
<dbReference type="Proteomes" id="UP000053864">
    <property type="component" value="Unassembled WGS sequence"/>
</dbReference>
<protein>
    <submittedName>
        <fullName evidence="1">Uncharacterized protein</fullName>
    </submittedName>
</protein>
<proteinExistence type="predicted"/>
<accession>W2HWU6</accession>
<name>W2HWU6_PHYNI</name>
<dbReference type="AlphaFoldDB" id="W2HWU6"/>